<reference evidence="3 4" key="1">
    <citation type="submission" date="2024-02" db="EMBL/GenBank/DDBJ databases">
        <title>De novo assembly and annotation of 12 fungi associated with fruit tree decline syndrome in Ontario, Canada.</title>
        <authorList>
            <person name="Sulman M."/>
            <person name="Ellouze W."/>
            <person name="Ilyukhin E."/>
        </authorList>
    </citation>
    <scope>NUCLEOTIDE SEQUENCE [LARGE SCALE GENOMIC DNA]</scope>
    <source>
        <strain evidence="3 4">M1-105</strain>
    </source>
</reference>
<dbReference type="Proteomes" id="UP001521116">
    <property type="component" value="Unassembled WGS sequence"/>
</dbReference>
<name>A0ABR3SW04_9PEZI</name>
<accession>A0ABR3SW04</accession>
<comment type="subcellular location">
    <subcellularLocation>
        <location evidence="1">Nucleus</location>
    </subcellularLocation>
</comment>
<dbReference type="PANTHER" id="PTHR31001">
    <property type="entry name" value="UNCHARACTERIZED TRANSCRIPTIONAL REGULATORY PROTEIN"/>
    <property type="match status" value="1"/>
</dbReference>
<proteinExistence type="predicted"/>
<evidence type="ECO:0000313" key="3">
    <source>
        <dbReference type="EMBL" id="KAL1631111.1"/>
    </source>
</evidence>
<gene>
    <name evidence="3" type="ORF">SLS56_004499</name>
</gene>
<evidence type="ECO:0000313" key="4">
    <source>
        <dbReference type="Proteomes" id="UP001521116"/>
    </source>
</evidence>
<dbReference type="InterPro" id="IPR050613">
    <property type="entry name" value="Sec_Metabolite_Reg"/>
</dbReference>
<dbReference type="EMBL" id="JAJVDC020000041">
    <property type="protein sequence ID" value="KAL1631111.1"/>
    <property type="molecule type" value="Genomic_DNA"/>
</dbReference>
<evidence type="ECO:0000256" key="1">
    <source>
        <dbReference type="ARBA" id="ARBA00004123"/>
    </source>
</evidence>
<sequence length="447" mass="49104">MGPQRCDQALIVLPVYSIQAIVISTEVAHNLGMSNLNATLSSAAIRIAQSIGLHKIAGQPASAAGSAERRHETIEIELGKRVWWQMTIQDHFAIPFTDSYSINPAHFTTDIPSNCDDVDLAAREDHVPTVSSYVRTLASMARLMPSLLDKLGPIRWREPTLEQYRTVIDFDHSMRQLVSNIPTFLLRDEGQSTPSPSWLSIARRSLAITAADKIIMIHRPFLFQSFQSRSFTHTRSTCVAAAITILREHDKIVLEDDVSIWTHSAFCVTAIIVLCLEMLYCRHAAHETDELQIPTDASDHRTGSDTGAKESLYEELVRSARERLAARQDDLLAERGVRLADLILSEAETRQAVDVTAGQTGGSRPGVGPANVINFGRIMARYVQQENLARGGSIGASEPDQFSFGGLVPGSSPGEEGLAGFFPGALGTSVQSFDVWFNEIFGYERGI</sequence>
<dbReference type="PANTHER" id="PTHR31001:SF90">
    <property type="entry name" value="CENTROMERE DNA-BINDING PROTEIN COMPLEX CBF3 SUBUNIT B"/>
    <property type="match status" value="1"/>
</dbReference>
<dbReference type="CDD" id="cd12148">
    <property type="entry name" value="fungal_TF_MHR"/>
    <property type="match status" value="1"/>
</dbReference>
<protein>
    <recommendedName>
        <fullName evidence="5">Transcription factor domain-containing protein</fullName>
    </recommendedName>
</protein>
<evidence type="ECO:0000256" key="2">
    <source>
        <dbReference type="ARBA" id="ARBA00023242"/>
    </source>
</evidence>
<comment type="caution">
    <text evidence="3">The sequence shown here is derived from an EMBL/GenBank/DDBJ whole genome shotgun (WGS) entry which is preliminary data.</text>
</comment>
<keyword evidence="4" id="KW-1185">Reference proteome</keyword>
<organism evidence="3 4">
    <name type="scientific">Neofusicoccum ribis</name>
    <dbReference type="NCBI Taxonomy" id="45134"/>
    <lineage>
        <taxon>Eukaryota</taxon>
        <taxon>Fungi</taxon>
        <taxon>Dikarya</taxon>
        <taxon>Ascomycota</taxon>
        <taxon>Pezizomycotina</taxon>
        <taxon>Dothideomycetes</taxon>
        <taxon>Dothideomycetes incertae sedis</taxon>
        <taxon>Botryosphaeriales</taxon>
        <taxon>Botryosphaeriaceae</taxon>
        <taxon>Neofusicoccum</taxon>
    </lineage>
</organism>
<evidence type="ECO:0008006" key="5">
    <source>
        <dbReference type="Google" id="ProtNLM"/>
    </source>
</evidence>
<keyword evidence="2" id="KW-0539">Nucleus</keyword>